<dbReference type="OrthoDB" id="10345306at2759"/>
<evidence type="ECO:0000256" key="1">
    <source>
        <dbReference type="SAM" id="MobiDB-lite"/>
    </source>
</evidence>
<dbReference type="Proteomes" id="UP000054564">
    <property type="component" value="Unassembled WGS sequence"/>
</dbReference>
<gene>
    <name evidence="2" type="ORF">PSTG_07785</name>
</gene>
<keyword evidence="3" id="KW-1185">Reference proteome</keyword>
<feature type="region of interest" description="Disordered" evidence="1">
    <location>
        <begin position="65"/>
        <end position="149"/>
    </location>
</feature>
<feature type="compositionally biased region" description="Low complexity" evidence="1">
    <location>
        <begin position="128"/>
        <end position="137"/>
    </location>
</feature>
<reference evidence="3" key="1">
    <citation type="submission" date="2014-03" db="EMBL/GenBank/DDBJ databases">
        <title>The Genome Sequence of Puccinia striiformis f. sp. tritici PST-78.</title>
        <authorList>
            <consortium name="The Broad Institute Genome Sequencing Platform"/>
            <person name="Cuomo C."/>
            <person name="Hulbert S."/>
            <person name="Chen X."/>
            <person name="Walker B."/>
            <person name="Young S.K."/>
            <person name="Zeng Q."/>
            <person name="Gargeya S."/>
            <person name="Fitzgerald M."/>
            <person name="Haas B."/>
            <person name="Abouelleil A."/>
            <person name="Alvarado L."/>
            <person name="Arachchi H.M."/>
            <person name="Berlin A.M."/>
            <person name="Chapman S.B."/>
            <person name="Goldberg J."/>
            <person name="Griggs A."/>
            <person name="Gujja S."/>
            <person name="Hansen M."/>
            <person name="Howarth C."/>
            <person name="Imamovic A."/>
            <person name="Larimer J."/>
            <person name="McCowan C."/>
            <person name="Montmayeur A."/>
            <person name="Murphy C."/>
            <person name="Neiman D."/>
            <person name="Pearson M."/>
            <person name="Priest M."/>
            <person name="Roberts A."/>
            <person name="Saif S."/>
            <person name="Shea T."/>
            <person name="Sisk P."/>
            <person name="Sykes S."/>
            <person name="Wortman J."/>
            <person name="Nusbaum C."/>
            <person name="Birren B."/>
        </authorList>
    </citation>
    <scope>NUCLEOTIDE SEQUENCE [LARGE SCALE GENOMIC DNA]</scope>
    <source>
        <strain evidence="3">race PST-78</strain>
    </source>
</reference>
<accession>A0A0L0VI27</accession>
<proteinExistence type="predicted"/>
<organism evidence="2 3">
    <name type="scientific">Puccinia striiformis f. sp. tritici PST-78</name>
    <dbReference type="NCBI Taxonomy" id="1165861"/>
    <lineage>
        <taxon>Eukaryota</taxon>
        <taxon>Fungi</taxon>
        <taxon>Dikarya</taxon>
        <taxon>Basidiomycota</taxon>
        <taxon>Pucciniomycotina</taxon>
        <taxon>Pucciniomycetes</taxon>
        <taxon>Pucciniales</taxon>
        <taxon>Pucciniaceae</taxon>
        <taxon>Puccinia</taxon>
    </lineage>
</organism>
<feature type="compositionally biased region" description="Polar residues" evidence="1">
    <location>
        <begin position="101"/>
        <end position="112"/>
    </location>
</feature>
<dbReference type="AlphaFoldDB" id="A0A0L0VI27"/>
<protein>
    <submittedName>
        <fullName evidence="2">Uncharacterized protein</fullName>
    </submittedName>
</protein>
<feature type="compositionally biased region" description="Gly residues" evidence="1">
    <location>
        <begin position="67"/>
        <end position="82"/>
    </location>
</feature>
<evidence type="ECO:0000313" key="2">
    <source>
        <dbReference type="EMBL" id="KNE98940.1"/>
    </source>
</evidence>
<evidence type="ECO:0000313" key="3">
    <source>
        <dbReference type="Proteomes" id="UP000054564"/>
    </source>
</evidence>
<comment type="caution">
    <text evidence="2">The sequence shown here is derived from an EMBL/GenBank/DDBJ whole genome shotgun (WGS) entry which is preliminary data.</text>
</comment>
<sequence length="317" mass="33508">MLGQIQFLLLATLITPQFTFVVLGWTLPHTNTDFPSAVNERRSLIFKNGCNCRRIMVDLKVELTSPFGGGNGNGGGGRGGGRTTKTSPQPKPSATGAKKTSLLSVGNPTTTRGKPVNPGQRGRGGQAGSQLSQLSVQPGKPGGKNPGRQAAVKLDQQVKQVTEGLKSIPGKSGPQVVREVNRILGIEKAEDGARAAIKDAKSGDAQVNKALGIVGTDGKKLLAGLEKLKDVAANPNSSKEQINSQLAAVNKLREPLLGGKKPNSFISMAQKIIIFGGFADMGCVNLFLYPNSQWCIDQRRSGKKDKKVMDSKRGEDG</sequence>
<dbReference type="EMBL" id="AJIL01000051">
    <property type="protein sequence ID" value="KNE98940.1"/>
    <property type="molecule type" value="Genomic_DNA"/>
</dbReference>
<name>A0A0L0VI27_9BASI</name>